<gene>
    <name evidence="2" type="primary">Bm12373</name>
    <name evidence="2" type="ORF">BM_BM12373</name>
</gene>
<evidence type="ECO:0000313" key="3">
    <source>
        <dbReference type="Proteomes" id="UP000006672"/>
    </source>
</evidence>
<reference evidence="3" key="1">
    <citation type="journal article" date="2007" name="Science">
        <title>Draft genome of the filarial nematode parasite Brugia malayi.</title>
        <authorList>
            <person name="Ghedin E."/>
            <person name="Wang S."/>
            <person name="Spiro D."/>
            <person name="Caler E."/>
            <person name="Zhao Q."/>
            <person name="Crabtree J."/>
            <person name="Allen J.E."/>
            <person name="Delcher A.L."/>
            <person name="Guiliano D.B."/>
            <person name="Miranda-Saavedra D."/>
            <person name="Angiuoli S.V."/>
            <person name="Creasy T."/>
            <person name="Amedeo P."/>
            <person name="Haas B."/>
            <person name="El-Sayed N.M."/>
            <person name="Wortman J.R."/>
            <person name="Feldblyum T."/>
            <person name="Tallon L."/>
            <person name="Schatz M."/>
            <person name="Shumway M."/>
            <person name="Koo H."/>
            <person name="Salzberg S.L."/>
            <person name="Schobel S."/>
            <person name="Pertea M."/>
            <person name="Pop M."/>
            <person name="White O."/>
            <person name="Barton G.J."/>
            <person name="Carlow C.K."/>
            <person name="Crawford M.J."/>
            <person name="Daub J."/>
            <person name="Dimmic M.W."/>
            <person name="Estes C.F."/>
            <person name="Foster J.M."/>
            <person name="Ganatra M."/>
            <person name="Gregory W.F."/>
            <person name="Johnson N.M."/>
            <person name="Jin J."/>
            <person name="Komuniecki R."/>
            <person name="Korf I."/>
            <person name="Kumar S."/>
            <person name="Laney S."/>
            <person name="Li B.W."/>
            <person name="Li W."/>
            <person name="Lindblom T.H."/>
            <person name="Lustigman S."/>
            <person name="Ma D."/>
            <person name="Maina C.V."/>
            <person name="Martin D.M."/>
            <person name="McCarter J.P."/>
            <person name="McReynolds L."/>
            <person name="Mitreva M."/>
            <person name="Nutman T.B."/>
            <person name="Parkinson J."/>
            <person name="Peregrin-Alvarez J.M."/>
            <person name="Poole C."/>
            <person name="Ren Q."/>
            <person name="Saunders L."/>
            <person name="Sluder A.E."/>
            <person name="Smith K."/>
            <person name="Stanke M."/>
            <person name="Unnasch T.R."/>
            <person name="Ware J."/>
            <person name="Wei A.D."/>
            <person name="Weil G."/>
            <person name="Williams D.J."/>
            <person name="Zhang Y."/>
            <person name="Williams S.A."/>
            <person name="Fraser-Liggett C."/>
            <person name="Slatko B."/>
            <person name="Blaxter M.L."/>
            <person name="Scott A.L."/>
        </authorList>
    </citation>
    <scope>NUCLEOTIDE SEQUENCE</scope>
    <source>
        <strain evidence="3">FR3</strain>
    </source>
</reference>
<organism evidence="2">
    <name type="scientific">Brugia malayi</name>
    <name type="common">Filarial nematode worm</name>
    <dbReference type="NCBI Taxonomy" id="6279"/>
    <lineage>
        <taxon>Eukaryota</taxon>
        <taxon>Metazoa</taxon>
        <taxon>Ecdysozoa</taxon>
        <taxon>Nematoda</taxon>
        <taxon>Chromadorea</taxon>
        <taxon>Rhabditida</taxon>
        <taxon>Spirurina</taxon>
        <taxon>Spiruromorpha</taxon>
        <taxon>Filarioidea</taxon>
        <taxon>Onchocercidae</taxon>
        <taxon>Brugia</taxon>
    </lineage>
</organism>
<feature type="signal peptide" evidence="1">
    <location>
        <begin position="1"/>
        <end position="21"/>
    </location>
</feature>
<protein>
    <submittedName>
        <fullName evidence="2 4">Uncharacterized protein</fullName>
    </submittedName>
</protein>
<proteinExistence type="predicted"/>
<reference evidence="2" key="2">
    <citation type="submission" date="2019-04" db="EMBL/GenBank/DDBJ databases">
        <authorList>
            <person name="Howe K."/>
            <person name="Paulini M."/>
            <person name="Williams G."/>
        </authorList>
    </citation>
    <scope>NUCLEOTIDE SEQUENCE [LARGE SCALE GENOMIC DNA]</scope>
    <source>
        <strain evidence="2">FR3</strain>
    </source>
</reference>
<dbReference type="WBParaSite" id="Bm12373.1">
    <property type="protein sequence ID" value="Bm12373.1"/>
    <property type="gene ID" value="WBGene00232634"/>
</dbReference>
<dbReference type="AlphaFoldDB" id="A0A4E9FLK3"/>
<dbReference type="GeneID" id="66057680"/>
<evidence type="ECO:0000313" key="4">
    <source>
        <dbReference type="WBParaSite" id="Bm12373.1"/>
    </source>
</evidence>
<dbReference type="KEGG" id="bmy:BM_BM12373"/>
<accession>A0A4E9FLK3</accession>
<dbReference type="Proteomes" id="UP000006672">
    <property type="component" value="Unassembled WGS sequence"/>
</dbReference>
<feature type="chain" id="PRO_5023935912" evidence="1">
    <location>
        <begin position="22"/>
        <end position="122"/>
    </location>
</feature>
<dbReference type="OrthoDB" id="5855122at2759"/>
<dbReference type="EMBL" id="CAAKNF010000195">
    <property type="protein sequence ID" value="VIO97825.1"/>
    <property type="molecule type" value="Genomic_DNA"/>
</dbReference>
<evidence type="ECO:0000313" key="2">
    <source>
        <dbReference type="EMBL" id="VIO97825.1"/>
    </source>
</evidence>
<sequence length="122" mass="13862">MCVTSILKVIFLLSNVAHVEATDQYVMDEAQDDKHCSVISMIKKACEILKQFVIKKPIQADNDNLATSDELHFMKNVDSQLDFIFDIRSPRTNFSSQSINYIDNQDDDELIMTPDMETGLIG</sequence>
<evidence type="ECO:0000256" key="1">
    <source>
        <dbReference type="SAM" id="SignalP"/>
    </source>
</evidence>
<accession>A0A8L7SNN1</accession>
<name>A0A4E9FLK3_BRUMA</name>
<keyword evidence="3" id="KW-1185">Reference proteome</keyword>
<reference evidence="4" key="3">
    <citation type="submission" date="2022-04" db="UniProtKB">
        <authorList>
            <consortium name="WormBaseParasite"/>
        </authorList>
    </citation>
    <scope>IDENTIFICATION</scope>
</reference>
<dbReference type="CTD" id="66057680"/>
<keyword evidence="1" id="KW-0732">Signal</keyword>
<dbReference type="RefSeq" id="XP_042937353.1">
    <property type="nucleotide sequence ID" value="XM_043081419.1"/>
</dbReference>